<evidence type="ECO:0000313" key="2">
    <source>
        <dbReference type="EMBL" id="GFP32845.1"/>
    </source>
</evidence>
<dbReference type="EMBL" id="BLRV01000079">
    <property type="protein sequence ID" value="GFP21663.1"/>
    <property type="molecule type" value="Genomic_DNA"/>
</dbReference>
<gene>
    <name evidence="1" type="ORF">HKBW3S06_00890</name>
    <name evidence="2" type="ORF">HKBW3S42_01152</name>
</gene>
<protein>
    <submittedName>
        <fullName evidence="2">Uncharacterized protein</fullName>
    </submittedName>
</protein>
<sequence>MPGTGPVVFGIFDDERKARKSKKILEDEVDEVF</sequence>
<dbReference type="InterPro" id="IPR036554">
    <property type="entry name" value="GHMP_kinase_C_sf"/>
</dbReference>
<dbReference type="AlphaFoldDB" id="A0A6V8PJK2"/>
<reference evidence="3 4" key="1">
    <citation type="journal article" date="2020" name="Front. Microbiol.">
        <title>Single-cell genomics of novel Actinobacteria with the Wood-Ljungdahl pathway discovered in a serpentinizing system.</title>
        <authorList>
            <person name="Merino N."/>
            <person name="Kawai M."/>
            <person name="Boyd E.S."/>
            <person name="Colman D.R."/>
            <person name="McGlynn S.E."/>
            <person name="Nealson K.H."/>
            <person name="Kurokawa K."/>
            <person name="Hongoh Y."/>
        </authorList>
    </citation>
    <scope>NUCLEOTIDE SEQUENCE [LARGE SCALE GENOMIC DNA]</scope>
    <source>
        <strain evidence="1 4">S06</strain>
        <strain evidence="2 3">S42</strain>
    </source>
</reference>
<comment type="caution">
    <text evidence="2">The sequence shown here is derived from an EMBL/GenBank/DDBJ whole genome shotgun (WGS) entry which is preliminary data.</text>
</comment>
<proteinExistence type="predicted"/>
<evidence type="ECO:0000313" key="1">
    <source>
        <dbReference type="EMBL" id="GFP21663.1"/>
    </source>
</evidence>
<dbReference type="Proteomes" id="UP000580051">
    <property type="component" value="Unassembled WGS sequence"/>
</dbReference>
<dbReference type="Proteomes" id="UP000568877">
    <property type="component" value="Unassembled WGS sequence"/>
</dbReference>
<dbReference type="EMBL" id="BLSA01000171">
    <property type="protein sequence ID" value="GFP32845.1"/>
    <property type="molecule type" value="Genomic_DNA"/>
</dbReference>
<accession>A0A6V8PJK2</accession>
<evidence type="ECO:0000313" key="4">
    <source>
        <dbReference type="Proteomes" id="UP000580051"/>
    </source>
</evidence>
<name>A0A6V8PJK2_9ACTN</name>
<evidence type="ECO:0000313" key="3">
    <source>
        <dbReference type="Proteomes" id="UP000568877"/>
    </source>
</evidence>
<dbReference type="SUPFAM" id="SSF55060">
    <property type="entry name" value="GHMP Kinase, C-terminal domain"/>
    <property type="match status" value="1"/>
</dbReference>
<organism evidence="2 3">
    <name type="scientific">Candidatus Hakubella thermalkaliphila</name>
    <dbReference type="NCBI Taxonomy" id="2754717"/>
    <lineage>
        <taxon>Bacteria</taxon>
        <taxon>Bacillati</taxon>
        <taxon>Actinomycetota</taxon>
        <taxon>Actinomycetota incertae sedis</taxon>
        <taxon>Candidatus Hakubellales</taxon>
        <taxon>Candidatus Hakubellaceae</taxon>
        <taxon>Candidatus Hakubella</taxon>
    </lineage>
</organism>